<dbReference type="Proteomes" id="UP000673691">
    <property type="component" value="Unassembled WGS sequence"/>
</dbReference>
<dbReference type="GO" id="GO:0016192">
    <property type="term" value="P:vesicle-mediated transport"/>
    <property type="evidence" value="ECO:0007669"/>
    <property type="project" value="InterPro"/>
</dbReference>
<reference evidence="3 4" key="1">
    <citation type="journal article" name="Sci. Rep.">
        <title>Genome-scale phylogenetic analyses confirm Olpidium as the closest living zoosporic fungus to the non-flagellated, terrestrial fungi.</title>
        <authorList>
            <person name="Chang Y."/>
            <person name="Rochon D."/>
            <person name="Sekimoto S."/>
            <person name="Wang Y."/>
            <person name="Chovatia M."/>
            <person name="Sandor L."/>
            <person name="Salamov A."/>
            <person name="Grigoriev I.V."/>
            <person name="Stajich J.E."/>
            <person name="Spatafora J.W."/>
        </authorList>
    </citation>
    <scope>NUCLEOTIDE SEQUENCE [LARGE SCALE GENOMIC DNA]</scope>
    <source>
        <strain evidence="3">S191</strain>
    </source>
</reference>
<evidence type="ECO:0000313" key="3">
    <source>
        <dbReference type="EMBL" id="KAG5458889.1"/>
    </source>
</evidence>
<keyword evidence="4" id="KW-1185">Reference proteome</keyword>
<dbReference type="Gene3D" id="1.25.40.60">
    <property type="match status" value="1"/>
</dbReference>
<feature type="non-terminal residue" evidence="3">
    <location>
        <position position="1"/>
    </location>
</feature>
<feature type="region of interest" description="Disordered" evidence="2">
    <location>
        <begin position="320"/>
        <end position="346"/>
    </location>
</feature>
<dbReference type="InterPro" id="IPR027482">
    <property type="entry name" value="Sec1-like_dom2"/>
</dbReference>
<feature type="compositionally biased region" description="Basic and acidic residues" evidence="2">
    <location>
        <begin position="326"/>
        <end position="337"/>
    </location>
</feature>
<dbReference type="SUPFAM" id="SSF56815">
    <property type="entry name" value="Sec1/munc18-like (SM) proteins"/>
    <property type="match status" value="1"/>
</dbReference>
<comment type="similarity">
    <text evidence="1">Belongs to the STXBP/unc-18/SEC1 family.</text>
</comment>
<name>A0A8H8DHL6_9FUNG</name>
<evidence type="ECO:0000256" key="2">
    <source>
        <dbReference type="SAM" id="MobiDB-lite"/>
    </source>
</evidence>
<dbReference type="OrthoDB" id="2228at2759"/>
<dbReference type="InterPro" id="IPR001619">
    <property type="entry name" value="Sec1-like"/>
</dbReference>
<proteinExistence type="inferred from homology"/>
<dbReference type="PANTHER" id="PTHR11679">
    <property type="entry name" value="VESICLE PROTEIN SORTING-ASSOCIATED"/>
    <property type="match status" value="1"/>
</dbReference>
<dbReference type="InterPro" id="IPR036045">
    <property type="entry name" value="Sec1-like_sf"/>
</dbReference>
<organism evidence="3 4">
    <name type="scientific">Olpidium bornovanus</name>
    <dbReference type="NCBI Taxonomy" id="278681"/>
    <lineage>
        <taxon>Eukaryota</taxon>
        <taxon>Fungi</taxon>
        <taxon>Fungi incertae sedis</taxon>
        <taxon>Olpidiomycota</taxon>
        <taxon>Olpidiomycotina</taxon>
        <taxon>Olpidiomycetes</taxon>
        <taxon>Olpidiales</taxon>
        <taxon>Olpidiaceae</taxon>
        <taxon>Olpidium</taxon>
    </lineage>
</organism>
<comment type="caution">
    <text evidence="3">The sequence shown here is derived from an EMBL/GenBank/DDBJ whole genome shotgun (WGS) entry which is preliminary data.</text>
</comment>
<dbReference type="Gene3D" id="3.40.50.1910">
    <property type="match status" value="1"/>
</dbReference>
<evidence type="ECO:0000313" key="4">
    <source>
        <dbReference type="Proteomes" id="UP000673691"/>
    </source>
</evidence>
<evidence type="ECO:0000256" key="1">
    <source>
        <dbReference type="ARBA" id="ARBA00009884"/>
    </source>
</evidence>
<gene>
    <name evidence="3" type="ORF">BJ554DRAFT_804</name>
</gene>
<accession>A0A8H8DHL6</accession>
<sequence length="346" mass="38183">QLVSVCATLGEYPVIRYHRPDTPSTTARSNIAGRLASVFQNEMDAFCRLDPSFPPQPATPVPRATILILDRTLDVQAPLLHEFTYQAMVNDLLPIAENGTKYTYTFVGGNGEENVKDVVLDEEDPLWIQVRHTHIAECVKFSVHISMAQECMNLFEKHRIAATAAVEQDMATGEMADSSGPNKNIVADMSAPLATSERLTDSDDTCFADSSYDKVRLLSLYIISKEGVQDDDRRKLLDHARISAAESSAITNLTLLGVRLSKAPKIGKIKEKKKEKKPKRARADDVPYELSRYVPVLKTVLEDCAAGTLDANLFPFTRELQPEMDSSGHETDVDEKGNGQVGTASK</sequence>
<feature type="non-terminal residue" evidence="3">
    <location>
        <position position="346"/>
    </location>
</feature>
<dbReference type="EMBL" id="JAEFCI010007762">
    <property type="protein sequence ID" value="KAG5458889.1"/>
    <property type="molecule type" value="Genomic_DNA"/>
</dbReference>
<dbReference type="AlphaFoldDB" id="A0A8H8DHL6"/>
<protein>
    <submittedName>
        <fullName evidence="3">Sec1-like protein</fullName>
    </submittedName>
</protein>
<dbReference type="Pfam" id="PF00995">
    <property type="entry name" value="Sec1"/>
    <property type="match status" value="2"/>
</dbReference>